<accession>A0A232EPS5</accession>
<proteinExistence type="predicted"/>
<protein>
    <submittedName>
        <fullName evidence="2">Uncharacterized protein</fullName>
    </submittedName>
</protein>
<evidence type="ECO:0000313" key="3">
    <source>
        <dbReference type="Proteomes" id="UP000215335"/>
    </source>
</evidence>
<comment type="caution">
    <text evidence="2">The sequence shown here is derived from an EMBL/GenBank/DDBJ whole genome shotgun (WGS) entry which is preliminary data.</text>
</comment>
<evidence type="ECO:0000313" key="2">
    <source>
        <dbReference type="EMBL" id="OXU20338.1"/>
    </source>
</evidence>
<dbReference type="AlphaFoldDB" id="A0A232EPS5"/>
<feature type="region of interest" description="Disordered" evidence="1">
    <location>
        <begin position="10"/>
        <end position="41"/>
    </location>
</feature>
<dbReference type="Proteomes" id="UP000215335">
    <property type="component" value="Unassembled WGS sequence"/>
</dbReference>
<reference evidence="2 3" key="1">
    <citation type="journal article" date="2017" name="Curr. Biol.">
        <title>The Evolution of Venom by Co-option of Single-Copy Genes.</title>
        <authorList>
            <person name="Martinson E.O."/>
            <person name="Mrinalini"/>
            <person name="Kelkar Y.D."/>
            <person name="Chang C.H."/>
            <person name="Werren J.H."/>
        </authorList>
    </citation>
    <scope>NUCLEOTIDE SEQUENCE [LARGE SCALE GENOMIC DNA]</scope>
    <source>
        <strain evidence="2 3">Alberta</strain>
        <tissue evidence="2">Whole body</tissue>
    </source>
</reference>
<keyword evidence="3" id="KW-1185">Reference proteome</keyword>
<name>A0A232EPS5_9HYME</name>
<organism evidence="2 3">
    <name type="scientific">Trichomalopsis sarcophagae</name>
    <dbReference type="NCBI Taxonomy" id="543379"/>
    <lineage>
        <taxon>Eukaryota</taxon>
        <taxon>Metazoa</taxon>
        <taxon>Ecdysozoa</taxon>
        <taxon>Arthropoda</taxon>
        <taxon>Hexapoda</taxon>
        <taxon>Insecta</taxon>
        <taxon>Pterygota</taxon>
        <taxon>Neoptera</taxon>
        <taxon>Endopterygota</taxon>
        <taxon>Hymenoptera</taxon>
        <taxon>Apocrita</taxon>
        <taxon>Proctotrupomorpha</taxon>
        <taxon>Chalcidoidea</taxon>
        <taxon>Pteromalidae</taxon>
        <taxon>Pteromalinae</taxon>
        <taxon>Trichomalopsis</taxon>
    </lineage>
</organism>
<gene>
    <name evidence="2" type="ORF">TSAR_010166</name>
</gene>
<sequence>MNVCATCELDPQDCSGDERRDDALSPGTIDDQSRDQGSDAD</sequence>
<feature type="compositionally biased region" description="Basic and acidic residues" evidence="1">
    <location>
        <begin position="31"/>
        <end position="41"/>
    </location>
</feature>
<evidence type="ECO:0000256" key="1">
    <source>
        <dbReference type="SAM" id="MobiDB-lite"/>
    </source>
</evidence>
<dbReference type="EMBL" id="NNAY01002911">
    <property type="protein sequence ID" value="OXU20338.1"/>
    <property type="molecule type" value="Genomic_DNA"/>
</dbReference>